<gene>
    <name evidence="1" type="ORF">DWQ51_15500</name>
</gene>
<reference evidence="1 2" key="1">
    <citation type="submission" date="2017-10" db="EMBL/GenBank/DDBJ databases">
        <title>A large-scale comparative metagenomic study reveals the eutrophication-driven functional interactions in six Microcystis-epibionts communities.</title>
        <authorList>
            <person name="Li Q."/>
            <person name="Lin F."/>
        </authorList>
    </citation>
    <scope>NUCLEOTIDE SEQUENCE [LARGE SCALE GENOMIC DNA]</scope>
    <source>
        <strain evidence="1">TW10</strain>
    </source>
</reference>
<organism evidence="1 2">
    <name type="scientific">Microcystis wesenbergii TW10</name>
    <dbReference type="NCBI Taxonomy" id="2060474"/>
    <lineage>
        <taxon>Bacteria</taxon>
        <taxon>Bacillati</taxon>
        <taxon>Cyanobacteriota</taxon>
        <taxon>Cyanophyceae</taxon>
        <taxon>Oscillatoriophycideae</taxon>
        <taxon>Chroococcales</taxon>
        <taxon>Microcystaceae</taxon>
        <taxon>Microcystis</taxon>
    </lineage>
</organism>
<evidence type="ECO:0000313" key="1">
    <source>
        <dbReference type="EMBL" id="REJ50464.1"/>
    </source>
</evidence>
<name>A0A3E0LSN4_9CHRO</name>
<accession>A0A3E0LSN4</accession>
<dbReference type="EMBL" id="QQWD01000018">
    <property type="protein sequence ID" value="REJ50464.1"/>
    <property type="molecule type" value="Genomic_DNA"/>
</dbReference>
<comment type="caution">
    <text evidence="1">The sequence shown here is derived from an EMBL/GenBank/DDBJ whole genome shotgun (WGS) entry which is preliminary data.</text>
</comment>
<dbReference type="AlphaFoldDB" id="A0A3E0LSN4"/>
<protein>
    <submittedName>
        <fullName evidence="1">Uncharacterized protein</fullName>
    </submittedName>
</protein>
<proteinExistence type="predicted"/>
<dbReference type="Proteomes" id="UP000257002">
    <property type="component" value="Unassembled WGS sequence"/>
</dbReference>
<evidence type="ECO:0000313" key="2">
    <source>
        <dbReference type="Proteomes" id="UP000257002"/>
    </source>
</evidence>
<sequence>MRSSGFGRQDSVVRRLFLFILPISPHPTPHTRSDLGVSFCRTQKLTAEAHTPLPHSPLPRNKP</sequence>